<dbReference type="PANTHER" id="PTHR43481:SF4">
    <property type="entry name" value="GLYCEROL-1-PHOSPHATE PHOSPHOHYDROLASE 1-RELATED"/>
    <property type="match status" value="1"/>
</dbReference>
<dbReference type="NCBIfam" id="TIGR01509">
    <property type="entry name" value="HAD-SF-IA-v3"/>
    <property type="match status" value="1"/>
</dbReference>
<dbReference type="SFLD" id="SFLDG01129">
    <property type="entry name" value="C1.5:_HAD__Beta-PGM__Phosphata"/>
    <property type="match status" value="1"/>
</dbReference>
<dbReference type="AlphaFoldDB" id="A0A9X2VPW4"/>
<dbReference type="SFLD" id="SFLDS00003">
    <property type="entry name" value="Haloacid_Dehalogenase"/>
    <property type="match status" value="1"/>
</dbReference>
<organism evidence="1 2">
    <name type="scientific">Umezawaea endophytica</name>
    <dbReference type="NCBI Taxonomy" id="1654476"/>
    <lineage>
        <taxon>Bacteria</taxon>
        <taxon>Bacillati</taxon>
        <taxon>Actinomycetota</taxon>
        <taxon>Actinomycetes</taxon>
        <taxon>Pseudonocardiales</taxon>
        <taxon>Pseudonocardiaceae</taxon>
        <taxon>Umezawaea</taxon>
    </lineage>
</organism>
<dbReference type="InterPro" id="IPR036412">
    <property type="entry name" value="HAD-like_sf"/>
</dbReference>
<evidence type="ECO:0000313" key="1">
    <source>
        <dbReference type="EMBL" id="MCS7480282.1"/>
    </source>
</evidence>
<dbReference type="Proteomes" id="UP001141259">
    <property type="component" value="Unassembled WGS sequence"/>
</dbReference>
<dbReference type="PANTHER" id="PTHR43481">
    <property type="entry name" value="FRUCTOSE-1-PHOSPHATE PHOSPHATASE"/>
    <property type="match status" value="1"/>
</dbReference>
<keyword evidence="1" id="KW-0378">Hydrolase</keyword>
<dbReference type="RefSeq" id="WP_259625778.1">
    <property type="nucleotide sequence ID" value="NZ_JANYMP010000013.1"/>
</dbReference>
<proteinExistence type="predicted"/>
<dbReference type="InterPro" id="IPR006439">
    <property type="entry name" value="HAD-SF_hydro_IA"/>
</dbReference>
<dbReference type="InterPro" id="IPR051806">
    <property type="entry name" value="HAD-like_SPP"/>
</dbReference>
<evidence type="ECO:0000313" key="2">
    <source>
        <dbReference type="Proteomes" id="UP001141259"/>
    </source>
</evidence>
<dbReference type="Gene3D" id="1.10.150.240">
    <property type="entry name" value="Putative phosphatase, domain 2"/>
    <property type="match status" value="1"/>
</dbReference>
<reference evidence="1" key="1">
    <citation type="submission" date="2022-08" db="EMBL/GenBank/DDBJ databases">
        <authorList>
            <person name="Tistechok S."/>
            <person name="Samborskyy M."/>
            <person name="Roman I."/>
        </authorList>
    </citation>
    <scope>NUCLEOTIDE SEQUENCE</scope>
    <source>
        <strain evidence="1">DSM 103496</strain>
    </source>
</reference>
<gene>
    <name evidence="1" type="ORF">NZH93_25790</name>
</gene>
<sequence>MLVVECDAVLFDNDGVLVDSDAGVYAAWSRWARSFGLPVDEVTEAVHGRRAVDTVALLVPEGGRAGALADITRWEVEEAAGTTAVPGAVALVRSLPRGVWAVVTSGVTALARARLEAAGFPEPSVMVAADDVVHGKPAPDGYLAAAKALGVRPDRAVVVEDSAAGIAAGRAAGVAKVVGVGERAVRAGADLVVRDLTGLRWAAGELHVDRATLLG</sequence>
<protein>
    <submittedName>
        <fullName evidence="1">HAD-IA family hydrolase</fullName>
    </submittedName>
</protein>
<dbReference type="InterPro" id="IPR023198">
    <property type="entry name" value="PGP-like_dom2"/>
</dbReference>
<dbReference type="EMBL" id="JANYMP010000013">
    <property type="protein sequence ID" value="MCS7480282.1"/>
    <property type="molecule type" value="Genomic_DNA"/>
</dbReference>
<dbReference type="Gene3D" id="3.40.50.1000">
    <property type="entry name" value="HAD superfamily/HAD-like"/>
    <property type="match status" value="1"/>
</dbReference>
<accession>A0A9X2VPW4</accession>
<dbReference type="SUPFAM" id="SSF56784">
    <property type="entry name" value="HAD-like"/>
    <property type="match status" value="1"/>
</dbReference>
<dbReference type="InterPro" id="IPR023214">
    <property type="entry name" value="HAD_sf"/>
</dbReference>
<dbReference type="Pfam" id="PF00702">
    <property type="entry name" value="Hydrolase"/>
    <property type="match status" value="1"/>
</dbReference>
<keyword evidence="2" id="KW-1185">Reference proteome</keyword>
<name>A0A9X2VPW4_9PSEU</name>
<dbReference type="GO" id="GO:0050308">
    <property type="term" value="F:sugar-phosphatase activity"/>
    <property type="evidence" value="ECO:0007669"/>
    <property type="project" value="TreeGrafter"/>
</dbReference>
<comment type="caution">
    <text evidence="1">The sequence shown here is derived from an EMBL/GenBank/DDBJ whole genome shotgun (WGS) entry which is preliminary data.</text>
</comment>